<sequence>MQPSASQPVAVQSSSSARRLIGLAPSLPKPYDSPVPAAHVPLVAPPDTWQVSPPTRPRAPPPPPPSLSMPPAYNRPTYSSSNCYAPKFTAARQPRPLDAPGKPLSLGLQPQLPEAFDEHGLDSPGGIHALNEDLARGMYHPYRATLNSEDASSSRHNAYHVDYAVHPTLKPRLPPVLPSATVSIDGSPHISQLDSRRKDLANFATGHVFLETFSSPETDAYSPATM</sequence>
<keyword evidence="3" id="KW-1185">Reference proteome</keyword>
<dbReference type="GeneID" id="20227431"/>
<feature type="compositionally biased region" description="Pro residues" evidence="1">
    <location>
        <begin position="54"/>
        <end position="68"/>
    </location>
</feature>
<gene>
    <name evidence="2" type="ORF">AURANDRAFT_69340</name>
</gene>
<dbReference type="RefSeq" id="XP_009043355.1">
    <property type="nucleotide sequence ID" value="XM_009045107.1"/>
</dbReference>
<accession>F0YSG3</accession>
<organism evidence="3">
    <name type="scientific">Aureococcus anophagefferens</name>
    <name type="common">Harmful bloom alga</name>
    <dbReference type="NCBI Taxonomy" id="44056"/>
    <lineage>
        <taxon>Eukaryota</taxon>
        <taxon>Sar</taxon>
        <taxon>Stramenopiles</taxon>
        <taxon>Ochrophyta</taxon>
        <taxon>Pelagophyceae</taxon>
        <taxon>Pelagomonadales</taxon>
        <taxon>Pelagomonadaceae</taxon>
        <taxon>Aureococcus</taxon>
    </lineage>
</organism>
<proteinExistence type="predicted"/>
<name>F0YSG3_AURAN</name>
<dbReference type="AlphaFoldDB" id="F0YSG3"/>
<dbReference type="KEGG" id="aaf:AURANDRAFT_69340"/>
<protein>
    <submittedName>
        <fullName evidence="2">Uncharacterized protein</fullName>
    </submittedName>
</protein>
<feature type="compositionally biased region" description="Low complexity" evidence="1">
    <location>
        <begin position="34"/>
        <end position="46"/>
    </location>
</feature>
<dbReference type="InParanoid" id="F0YSG3"/>
<evidence type="ECO:0000313" key="3">
    <source>
        <dbReference type="Proteomes" id="UP000002729"/>
    </source>
</evidence>
<dbReference type="Proteomes" id="UP000002729">
    <property type="component" value="Unassembled WGS sequence"/>
</dbReference>
<evidence type="ECO:0000313" key="2">
    <source>
        <dbReference type="EMBL" id="EGB01946.1"/>
    </source>
</evidence>
<dbReference type="EMBL" id="GL833977">
    <property type="protein sequence ID" value="EGB01946.1"/>
    <property type="molecule type" value="Genomic_DNA"/>
</dbReference>
<feature type="region of interest" description="Disordered" evidence="1">
    <location>
        <begin position="24"/>
        <end position="78"/>
    </location>
</feature>
<reference evidence="2 3" key="1">
    <citation type="journal article" date="2011" name="Proc. Natl. Acad. Sci. U.S.A.">
        <title>Niche of harmful alga Aureococcus anophagefferens revealed through ecogenomics.</title>
        <authorList>
            <person name="Gobler C.J."/>
            <person name="Berry D.L."/>
            <person name="Dyhrman S.T."/>
            <person name="Wilhelm S.W."/>
            <person name="Salamov A."/>
            <person name="Lobanov A.V."/>
            <person name="Zhang Y."/>
            <person name="Collier J.L."/>
            <person name="Wurch L.L."/>
            <person name="Kustka A.B."/>
            <person name="Dill B.D."/>
            <person name="Shah M."/>
            <person name="VerBerkmoes N.C."/>
            <person name="Kuo A."/>
            <person name="Terry A."/>
            <person name="Pangilinan J."/>
            <person name="Lindquist E.A."/>
            <person name="Lucas S."/>
            <person name="Paulsen I.T."/>
            <person name="Hattenrath-Lehmann T.K."/>
            <person name="Talmage S.C."/>
            <person name="Walker E.A."/>
            <person name="Koch F."/>
            <person name="Burson A.M."/>
            <person name="Marcoval M.A."/>
            <person name="Tang Y.Z."/>
            <person name="Lecleir G.R."/>
            <person name="Coyne K.J."/>
            <person name="Berg G.M."/>
            <person name="Bertrand E.M."/>
            <person name="Saito M.A."/>
            <person name="Gladyshev V.N."/>
            <person name="Grigoriev I.V."/>
        </authorList>
    </citation>
    <scope>NUCLEOTIDE SEQUENCE [LARGE SCALE GENOMIC DNA]</scope>
    <source>
        <strain evidence="3">CCMP 1984</strain>
    </source>
</reference>
<evidence type="ECO:0000256" key="1">
    <source>
        <dbReference type="SAM" id="MobiDB-lite"/>
    </source>
</evidence>